<evidence type="ECO:0000313" key="2">
    <source>
        <dbReference type="EMBL" id="KAK0510933.1"/>
    </source>
</evidence>
<evidence type="ECO:0000256" key="1">
    <source>
        <dbReference type="SAM" id="MobiDB-lite"/>
    </source>
</evidence>
<accession>A0AA39QXC1</accession>
<gene>
    <name evidence="2" type="ORF">JMJ35_006485</name>
</gene>
<protein>
    <submittedName>
        <fullName evidence="2">Uncharacterized protein</fullName>
    </submittedName>
</protein>
<feature type="region of interest" description="Disordered" evidence="1">
    <location>
        <begin position="88"/>
        <end position="108"/>
    </location>
</feature>
<comment type="caution">
    <text evidence="2">The sequence shown here is derived from an EMBL/GenBank/DDBJ whole genome shotgun (WGS) entry which is preliminary data.</text>
</comment>
<feature type="region of interest" description="Disordered" evidence="1">
    <location>
        <begin position="1"/>
        <end position="25"/>
    </location>
</feature>
<evidence type="ECO:0000313" key="3">
    <source>
        <dbReference type="Proteomes" id="UP001166286"/>
    </source>
</evidence>
<sequence>MSDSTPNCPAESSNTINTDDMPNRISSVINDILEQNVTEEQKASGKQEKVGKWTVADKEIQLTASVNILNTICEQSPTFRRLCKEWSDVQSKDESKDESKETAEEVKKLTRKDAWNKQGIAALRGMVKNAQKAETLVGEKGSGECEDGKGGTSGGAWKEVLKVFLEKESDI</sequence>
<name>A0AA39QXC1_9LECA</name>
<dbReference type="AlphaFoldDB" id="A0AA39QXC1"/>
<dbReference type="Proteomes" id="UP001166286">
    <property type="component" value="Unassembled WGS sequence"/>
</dbReference>
<dbReference type="EMBL" id="JAFEKC020000014">
    <property type="protein sequence ID" value="KAK0510933.1"/>
    <property type="molecule type" value="Genomic_DNA"/>
</dbReference>
<reference evidence="2" key="1">
    <citation type="submission" date="2023-03" db="EMBL/GenBank/DDBJ databases">
        <title>Complete genome of Cladonia borealis.</title>
        <authorList>
            <person name="Park H."/>
        </authorList>
    </citation>
    <scope>NUCLEOTIDE SEQUENCE</scope>
    <source>
        <strain evidence="2">ANT050790</strain>
    </source>
</reference>
<keyword evidence="3" id="KW-1185">Reference proteome</keyword>
<organism evidence="2 3">
    <name type="scientific">Cladonia borealis</name>
    <dbReference type="NCBI Taxonomy" id="184061"/>
    <lineage>
        <taxon>Eukaryota</taxon>
        <taxon>Fungi</taxon>
        <taxon>Dikarya</taxon>
        <taxon>Ascomycota</taxon>
        <taxon>Pezizomycotina</taxon>
        <taxon>Lecanoromycetes</taxon>
        <taxon>OSLEUM clade</taxon>
        <taxon>Lecanoromycetidae</taxon>
        <taxon>Lecanorales</taxon>
        <taxon>Lecanorineae</taxon>
        <taxon>Cladoniaceae</taxon>
        <taxon>Cladonia</taxon>
    </lineage>
</organism>
<proteinExistence type="predicted"/>